<proteinExistence type="predicted"/>
<accession>A0A5B0SWI1</accession>
<gene>
    <name evidence="1" type="ORF">D3H66_18930</name>
</gene>
<evidence type="ECO:0000313" key="2">
    <source>
        <dbReference type="Proteomes" id="UP000323297"/>
    </source>
</evidence>
<dbReference type="AlphaFoldDB" id="A0A5B0SWI1"/>
<sequence length="81" mass="9670">MPLTETEWMEHHQQFGTQSIETMSIKDYRRALEEEAFFWDEPHGFVVHTISGERIVTNTEQLDALLEHLERYRNKLPSPLK</sequence>
<dbReference type="GO" id="GO:0016874">
    <property type="term" value="F:ligase activity"/>
    <property type="evidence" value="ECO:0007669"/>
    <property type="project" value="UniProtKB-KW"/>
</dbReference>
<dbReference type="RefSeq" id="WP_071667629.1">
    <property type="nucleotide sequence ID" value="NZ_CP176818.1"/>
</dbReference>
<organism evidence="1 2">
    <name type="scientific">Citrobacter portucalensis</name>
    <dbReference type="NCBI Taxonomy" id="1639133"/>
    <lineage>
        <taxon>Bacteria</taxon>
        <taxon>Pseudomonadati</taxon>
        <taxon>Pseudomonadota</taxon>
        <taxon>Gammaproteobacteria</taxon>
        <taxon>Enterobacterales</taxon>
        <taxon>Enterobacteriaceae</taxon>
        <taxon>Citrobacter</taxon>
        <taxon>Citrobacter freundii complex</taxon>
    </lineage>
</organism>
<dbReference type="Proteomes" id="UP000323297">
    <property type="component" value="Unassembled WGS sequence"/>
</dbReference>
<name>A0A5B0SWI1_9ENTR</name>
<dbReference type="EMBL" id="VTZD01000023">
    <property type="protein sequence ID" value="KAA1142252.1"/>
    <property type="molecule type" value="Genomic_DNA"/>
</dbReference>
<keyword evidence="1" id="KW-0436">Ligase</keyword>
<reference evidence="1 2" key="1">
    <citation type="submission" date="2019-08" db="EMBL/GenBank/DDBJ databases">
        <title>Draft genome sequence of Citrobacter portucalensis strain isolated from green turtle.</title>
        <authorList>
            <person name="Fernandes M.R."/>
            <person name="Sellera F.P."/>
            <person name="Goldeberg D.W."/>
            <person name="Costa D.C."/>
            <person name="Lincopan N."/>
        </authorList>
    </citation>
    <scope>NUCLEOTIDE SEQUENCE [LARGE SCALE GENOMIC DNA]</scope>
    <source>
        <strain evidence="1 2">TV06</strain>
    </source>
</reference>
<evidence type="ECO:0000313" key="1">
    <source>
        <dbReference type="EMBL" id="KAA1142252.1"/>
    </source>
</evidence>
<comment type="caution">
    <text evidence="1">The sequence shown here is derived from an EMBL/GenBank/DDBJ whole genome shotgun (WGS) entry which is preliminary data.</text>
</comment>
<protein>
    <submittedName>
        <fullName evidence="1">Long-chain fatty acid--CoA ligase</fullName>
    </submittedName>
</protein>